<sequence length="105" mass="11002">MLADAYAFAVFYLVRDAGSLAALGANHLHLAGVKRGFLLDYATLLSLLAGLYMTGDDIDALDQNLALAGDGGLDLAGLALVLAGQDDNIIALFDVHKSHCFVPLK</sequence>
<reference evidence="1" key="1">
    <citation type="submission" date="2019-08" db="EMBL/GenBank/DDBJ databases">
        <authorList>
            <person name="Kucharzyk K."/>
            <person name="Murdoch R.W."/>
            <person name="Higgins S."/>
            <person name="Loffler F."/>
        </authorList>
    </citation>
    <scope>NUCLEOTIDE SEQUENCE</scope>
</reference>
<evidence type="ECO:0000313" key="1">
    <source>
        <dbReference type="EMBL" id="MPN61168.1"/>
    </source>
</evidence>
<proteinExistence type="predicted"/>
<dbReference type="EMBL" id="VSSQ01137387">
    <property type="protein sequence ID" value="MPN61168.1"/>
    <property type="molecule type" value="Genomic_DNA"/>
</dbReference>
<organism evidence="1">
    <name type="scientific">bioreactor metagenome</name>
    <dbReference type="NCBI Taxonomy" id="1076179"/>
    <lineage>
        <taxon>unclassified sequences</taxon>
        <taxon>metagenomes</taxon>
        <taxon>ecological metagenomes</taxon>
    </lineage>
</organism>
<dbReference type="AlphaFoldDB" id="A0A645JBV1"/>
<name>A0A645JBV1_9ZZZZ</name>
<comment type="caution">
    <text evidence="1">The sequence shown here is derived from an EMBL/GenBank/DDBJ whole genome shotgun (WGS) entry which is preliminary data.</text>
</comment>
<gene>
    <name evidence="1" type="ORF">SDC9_208902</name>
</gene>
<accession>A0A645JBV1</accession>
<protein>
    <submittedName>
        <fullName evidence="1">Uncharacterized protein</fullName>
    </submittedName>
</protein>